<dbReference type="InterPro" id="IPR050656">
    <property type="entry name" value="PINX1"/>
</dbReference>
<accession>A0AAN9H888</accession>
<dbReference type="SMART" id="SM00443">
    <property type="entry name" value="G_patch"/>
    <property type="match status" value="1"/>
</dbReference>
<gene>
    <name evidence="4" type="ORF">R3I93_009118</name>
</gene>
<feature type="region of interest" description="Disordered" evidence="2">
    <location>
        <begin position="126"/>
        <end position="152"/>
    </location>
</feature>
<feature type="compositionally biased region" description="Basic residues" evidence="2">
    <location>
        <begin position="331"/>
        <end position="341"/>
    </location>
</feature>
<dbReference type="Pfam" id="PF01585">
    <property type="entry name" value="G-patch"/>
    <property type="match status" value="1"/>
</dbReference>
<dbReference type="AlphaFoldDB" id="A0AAN9H888"/>
<dbReference type="GO" id="GO:0003676">
    <property type="term" value="F:nucleic acid binding"/>
    <property type="evidence" value="ECO:0007669"/>
    <property type="project" value="InterPro"/>
</dbReference>
<keyword evidence="5" id="KW-1185">Reference proteome</keyword>
<evidence type="ECO:0000259" key="3">
    <source>
        <dbReference type="PROSITE" id="PS50174"/>
    </source>
</evidence>
<comment type="caution">
    <text evidence="4">The sequence shown here is derived from an EMBL/GenBank/DDBJ whole genome shotgun (WGS) entry which is preliminary data.</text>
</comment>
<dbReference type="PROSITE" id="PS50174">
    <property type="entry name" value="G_PATCH"/>
    <property type="match status" value="1"/>
</dbReference>
<feature type="compositionally biased region" description="Basic and acidic residues" evidence="2">
    <location>
        <begin position="276"/>
        <end position="285"/>
    </location>
</feature>
<evidence type="ECO:0000256" key="1">
    <source>
        <dbReference type="ARBA" id="ARBA00040365"/>
    </source>
</evidence>
<feature type="compositionally biased region" description="Basic and acidic residues" evidence="2">
    <location>
        <begin position="318"/>
        <end position="330"/>
    </location>
</feature>
<organism evidence="4 5">
    <name type="scientific">Phoxinus phoxinus</name>
    <name type="common">Eurasian minnow</name>
    <dbReference type="NCBI Taxonomy" id="58324"/>
    <lineage>
        <taxon>Eukaryota</taxon>
        <taxon>Metazoa</taxon>
        <taxon>Chordata</taxon>
        <taxon>Craniata</taxon>
        <taxon>Vertebrata</taxon>
        <taxon>Euteleostomi</taxon>
        <taxon>Actinopterygii</taxon>
        <taxon>Neopterygii</taxon>
        <taxon>Teleostei</taxon>
        <taxon>Ostariophysi</taxon>
        <taxon>Cypriniformes</taxon>
        <taxon>Leuciscidae</taxon>
        <taxon>Phoxininae</taxon>
        <taxon>Phoxinus</taxon>
    </lineage>
</organism>
<dbReference type="PANTHER" id="PTHR23149">
    <property type="entry name" value="G PATCH DOMAIN CONTAINING PROTEIN"/>
    <property type="match status" value="1"/>
</dbReference>
<evidence type="ECO:0000313" key="4">
    <source>
        <dbReference type="EMBL" id="KAK7157822.1"/>
    </source>
</evidence>
<feature type="domain" description="G-patch" evidence="3">
    <location>
        <begin position="11"/>
        <end position="57"/>
    </location>
</feature>
<name>A0AAN9H888_9TELE</name>
<feature type="compositionally biased region" description="Basic residues" evidence="2">
    <location>
        <begin position="430"/>
        <end position="439"/>
    </location>
</feature>
<feature type="compositionally biased region" description="Polar residues" evidence="2">
    <location>
        <begin position="205"/>
        <end position="214"/>
    </location>
</feature>
<feature type="compositionally biased region" description="Polar residues" evidence="2">
    <location>
        <begin position="401"/>
        <end position="425"/>
    </location>
</feature>
<proteinExistence type="predicted"/>
<dbReference type="Proteomes" id="UP001364617">
    <property type="component" value="Unassembled WGS sequence"/>
</dbReference>
<protein>
    <recommendedName>
        <fullName evidence="1">G patch domain-containing protein 4</fullName>
    </recommendedName>
</protein>
<evidence type="ECO:0000313" key="5">
    <source>
        <dbReference type="Proteomes" id="UP001364617"/>
    </source>
</evidence>
<reference evidence="4 5" key="1">
    <citation type="submission" date="2024-02" db="EMBL/GenBank/DDBJ databases">
        <title>Chromosome-level genome assembly of the Eurasian Minnow (Phoxinus phoxinus).</title>
        <authorList>
            <person name="Oriowo T.O."/>
            <person name="Martin S."/>
            <person name="Stange M."/>
            <person name="Chrysostomakis Y."/>
            <person name="Brown T."/>
            <person name="Winkler S."/>
            <person name="Kukowka S."/>
            <person name="Myers E.W."/>
            <person name="Bohne A."/>
        </authorList>
    </citation>
    <scope>NUCLEOTIDE SEQUENCE [LARGE SCALE GENOMIC DNA]</scope>
    <source>
        <strain evidence="4">ZFMK-TIS-60720</strain>
        <tissue evidence="4">Whole Organism</tissue>
    </source>
</reference>
<dbReference type="GO" id="GO:0005730">
    <property type="term" value="C:nucleolus"/>
    <property type="evidence" value="ECO:0007669"/>
    <property type="project" value="TreeGrafter"/>
</dbReference>
<dbReference type="EMBL" id="JAYKXH010000009">
    <property type="protein sequence ID" value="KAK7157822.1"/>
    <property type="molecule type" value="Genomic_DNA"/>
</dbReference>
<dbReference type="InterPro" id="IPR000467">
    <property type="entry name" value="G_patch_dom"/>
</dbReference>
<feature type="region of interest" description="Disordered" evidence="2">
    <location>
        <begin position="197"/>
        <end position="463"/>
    </location>
</feature>
<evidence type="ECO:0000256" key="2">
    <source>
        <dbReference type="SAM" id="MobiDB-lite"/>
    </source>
</evidence>
<sequence>MAEMVKEKSTGLKFAEEQLLRHGWEKGKGLGRSENGISEAIKVKIKYGKGGMGHKEGEQFSFHWWDHVFNKASSSLVVETAQTGVVVKKSDDSSDGLISNKKPRKAQQAKSMLYGCFVKSATLLSGEQPEKTSDSDDSSSSEDEDHKLDLSTTTNLSDADLLKACGGRTAHKGARHGLTMSAKLAWLEQQEQEFMNKYAKKNHTAKTSTSSTDCLNPAEHPDIKEKTKRKKSKRQDGPSENNIHEDKMTTQVLVSSNDTEDSKPKKRKDSNGVSVNDDRITDVEPKKKRKKNRKEKEAPEDGLNGECSVDVNEAFTHTSEERDLPMDDSIHKKKKKKKRSKVVAETAGTDEIIEVSTDAHCKQPQEGSIEHQQTSDNVSKKKNKSVMDLYETSPSADVEDSTSVMTVTQDTGNEAQMTDTQTEGLENSRKRNKKKKRSKKEHEEVVENVQCEESVPKKKKSKK</sequence>
<dbReference type="PANTHER" id="PTHR23149:SF9">
    <property type="entry name" value="G PATCH DOMAIN-CONTAINING PROTEIN 4"/>
    <property type="match status" value="1"/>
</dbReference>
<feature type="compositionally biased region" description="Basic and acidic residues" evidence="2">
    <location>
        <begin position="234"/>
        <end position="248"/>
    </location>
</feature>